<dbReference type="EMBL" id="PTIX01000016">
    <property type="protein sequence ID" value="PPK64975.1"/>
    <property type="molecule type" value="Genomic_DNA"/>
</dbReference>
<name>A0A2S6GID5_9PSEU</name>
<evidence type="ECO:0000313" key="2">
    <source>
        <dbReference type="EMBL" id="PPK64975.1"/>
    </source>
</evidence>
<proteinExistence type="predicted"/>
<accession>A0A2S6GID5</accession>
<feature type="domain" description="Glycosyl transferase family 28 C-terminal" evidence="1">
    <location>
        <begin position="53"/>
        <end position="104"/>
    </location>
</feature>
<dbReference type="InterPro" id="IPR007235">
    <property type="entry name" value="Glyco_trans_28_C"/>
</dbReference>
<dbReference type="Proteomes" id="UP000239203">
    <property type="component" value="Unassembled WGS sequence"/>
</dbReference>
<keyword evidence="3" id="KW-1185">Reference proteome</keyword>
<comment type="caution">
    <text evidence="2">The sequence shown here is derived from an EMBL/GenBank/DDBJ whole genome shotgun (WGS) entry which is preliminary data.</text>
</comment>
<dbReference type="Gene3D" id="3.40.50.2000">
    <property type="entry name" value="Glycogen Phosphorylase B"/>
    <property type="match status" value="1"/>
</dbReference>
<keyword evidence="2" id="KW-0808">Transferase</keyword>
<evidence type="ECO:0000259" key="1">
    <source>
        <dbReference type="Pfam" id="PF04101"/>
    </source>
</evidence>
<dbReference type="GO" id="GO:0016758">
    <property type="term" value="F:hexosyltransferase activity"/>
    <property type="evidence" value="ECO:0007669"/>
    <property type="project" value="InterPro"/>
</dbReference>
<sequence>MWGSGGLDVDPRQLRACAAATPEWTWTAMGPEPVDERPNLRWAGWAEDPWDALCAAEVVVTHGGQNAVAEVAAARRAAVVVPQARPFGEQRTTAAVLSRARLAVVAPRWPEPARWPELLRRARERGGDGWQRWSPGDGAARAAAELDALSA</sequence>
<reference evidence="2 3" key="1">
    <citation type="submission" date="2018-02" db="EMBL/GenBank/DDBJ databases">
        <title>Genomic Encyclopedia of Archaeal and Bacterial Type Strains, Phase II (KMG-II): from individual species to whole genera.</title>
        <authorList>
            <person name="Goeker M."/>
        </authorList>
    </citation>
    <scope>NUCLEOTIDE SEQUENCE [LARGE SCALE GENOMIC DNA]</scope>
    <source>
        <strain evidence="2 3">YU 961-1</strain>
    </source>
</reference>
<protein>
    <submittedName>
        <fullName evidence="2">Glycosyl transferase family 28</fullName>
    </submittedName>
</protein>
<evidence type="ECO:0000313" key="3">
    <source>
        <dbReference type="Proteomes" id="UP000239203"/>
    </source>
</evidence>
<gene>
    <name evidence="2" type="ORF">CLV40_11617</name>
</gene>
<dbReference type="SUPFAM" id="SSF53756">
    <property type="entry name" value="UDP-Glycosyltransferase/glycogen phosphorylase"/>
    <property type="match status" value="1"/>
</dbReference>
<organism evidence="2 3">
    <name type="scientific">Actinokineospora auranticolor</name>
    <dbReference type="NCBI Taxonomy" id="155976"/>
    <lineage>
        <taxon>Bacteria</taxon>
        <taxon>Bacillati</taxon>
        <taxon>Actinomycetota</taxon>
        <taxon>Actinomycetes</taxon>
        <taxon>Pseudonocardiales</taxon>
        <taxon>Pseudonocardiaceae</taxon>
        <taxon>Actinokineospora</taxon>
    </lineage>
</organism>
<dbReference type="AlphaFoldDB" id="A0A2S6GID5"/>
<dbReference type="Pfam" id="PF04101">
    <property type="entry name" value="Glyco_tran_28_C"/>
    <property type="match status" value="1"/>
</dbReference>